<accession>A0A7T1F9I2</accession>
<keyword evidence="2" id="KW-1185">Reference proteome</keyword>
<proteinExistence type="predicted"/>
<organism evidence="1 2">
    <name type="scientific">Staphylococcus lloydii</name>
    <dbReference type="NCBI Taxonomy" id="2781774"/>
    <lineage>
        <taxon>Bacteria</taxon>
        <taxon>Bacillati</taxon>
        <taxon>Bacillota</taxon>
        <taxon>Bacilli</taxon>
        <taxon>Bacillales</taxon>
        <taxon>Staphylococcaceae</taxon>
        <taxon>Staphylococcus</taxon>
    </lineage>
</organism>
<protein>
    <recommendedName>
        <fullName evidence="3">Phage protein</fullName>
    </recommendedName>
</protein>
<evidence type="ECO:0000313" key="1">
    <source>
        <dbReference type="EMBL" id="QPM75008.1"/>
    </source>
</evidence>
<evidence type="ECO:0008006" key="3">
    <source>
        <dbReference type="Google" id="ProtNLM"/>
    </source>
</evidence>
<reference evidence="1 2" key="1">
    <citation type="submission" date="2020-10" db="EMBL/GenBank/DDBJ databases">
        <title>Closed genome sequences of Staphylococcus lloydii sp. nov. and Staphylococcus durrellii sp. nov. Isolated from Captive Fruit Bats (Pteropus livingstonii).</title>
        <authorList>
            <person name="Fountain K."/>
        </authorList>
    </citation>
    <scope>NUCLEOTIDE SEQUENCE [LARGE SCALE GENOMIC DNA]</scope>
    <source>
        <strain evidence="1 2">23_2_7_LY</strain>
    </source>
</reference>
<gene>
    <name evidence="1" type="ORF">ISP08_11920</name>
</gene>
<dbReference type="AlphaFoldDB" id="A0A7T1F9I2"/>
<sequence>MARDIITTPLDLKNLENHNRNYKELYNLIDATDTRLSENMWDELRNANTMKMLEPVQTHEQLPAEAKEKSLITVIDEQKVYAYVHDEWQQFSEIDLDPFSPFKDELQTMINKHETKANQILSDTQTEHDKAVAKINDLTSDFNNNYQTKLDAFNQDYQTKSTQLKNDYQTYSSQIDTNTTNSLSDIDDAKNNALTKLDNFQNTDTSEWQKHKLTRDDGKTKALSDIDFGDTSQLDSLETGFYYVTTAENIPVGASSYNGFLAVYRRDTDEVKRIEFKPYDSTQTFIKRFYETWGEWEPVDGTKIELFTGSVTEPDEPINLNDDPRNYNYLVVDLNHIGGDDTVTTTCVKDYIAIRTFNLGNSASGATLIETTLKLDSDDPTVLNTDVHVRVETDTATGESYMPEILRIVGVK</sequence>
<dbReference type="RefSeq" id="WP_195718762.1">
    <property type="nucleotide sequence ID" value="NZ_CP064056.1"/>
</dbReference>
<name>A0A7T1F9I2_9STAP</name>
<dbReference type="KEGG" id="sllo:ISP08_11920"/>
<dbReference type="EMBL" id="CP064056">
    <property type="protein sequence ID" value="QPM75008.1"/>
    <property type="molecule type" value="Genomic_DNA"/>
</dbReference>
<evidence type="ECO:0000313" key="2">
    <source>
        <dbReference type="Proteomes" id="UP000594455"/>
    </source>
</evidence>
<dbReference type="Proteomes" id="UP000594455">
    <property type="component" value="Chromosome"/>
</dbReference>